<dbReference type="EMBL" id="PDCK01000041">
    <property type="protein sequence ID" value="PRQ45523.1"/>
    <property type="molecule type" value="Genomic_DNA"/>
</dbReference>
<evidence type="ECO:0000259" key="3">
    <source>
        <dbReference type="PROSITE" id="PS50119"/>
    </source>
</evidence>
<evidence type="ECO:0000256" key="2">
    <source>
        <dbReference type="SAM" id="MobiDB-lite"/>
    </source>
</evidence>
<accession>A0A2P6RGG1</accession>
<dbReference type="STRING" id="74649.A0A2P6RGG1"/>
<proteinExistence type="predicted"/>
<dbReference type="PROSITE" id="PS50119">
    <property type="entry name" value="ZF_BBOX"/>
    <property type="match status" value="1"/>
</dbReference>
<dbReference type="AlphaFoldDB" id="A0A2P6RGG1"/>
<feature type="domain" description="B box-type" evidence="3">
    <location>
        <begin position="37"/>
        <end position="77"/>
    </location>
</feature>
<protein>
    <submittedName>
        <fullName evidence="4">Putative transcription repressor PLATZ family</fullName>
    </submittedName>
</protein>
<evidence type="ECO:0000256" key="1">
    <source>
        <dbReference type="PROSITE-ProRule" id="PRU00024"/>
    </source>
</evidence>
<evidence type="ECO:0000313" key="4">
    <source>
        <dbReference type="EMBL" id="PRQ45523.1"/>
    </source>
</evidence>
<gene>
    <name evidence="4" type="ORF">RchiOBHm_Chr3g0492341</name>
</gene>
<comment type="caution">
    <text evidence="4">The sequence shown here is derived from an EMBL/GenBank/DDBJ whole genome shotgun (WGS) entry which is preliminary data.</text>
</comment>
<keyword evidence="1" id="KW-0479">Metal-binding</keyword>
<evidence type="ECO:0000313" key="5">
    <source>
        <dbReference type="Proteomes" id="UP000238479"/>
    </source>
</evidence>
<name>A0A2P6RGG1_ROSCH</name>
<sequence length="199" mass="22731">MDQCKLQVEEAVVQQTRMNEKPEWMERFLESSFFGSCSAHPIHGNQLNRYCTTCNLSGCQYCMASGRQHRHHDILKIYRHVYQDAVLLSEMDEYLDCAQILPYKSNQSLVIALKPLPHLGGASKYSCKTCTRRVTYPYSYCCLHCKVVALSSMSSVSSSAASLLRDQTSPNKQKKRRVAAKPQSSLHRRKGKPFRAPFF</sequence>
<feature type="region of interest" description="Disordered" evidence="2">
    <location>
        <begin position="163"/>
        <end position="199"/>
    </location>
</feature>
<dbReference type="GO" id="GO:0008270">
    <property type="term" value="F:zinc ion binding"/>
    <property type="evidence" value="ECO:0007669"/>
    <property type="project" value="UniProtKB-KW"/>
</dbReference>
<reference evidence="4 5" key="1">
    <citation type="journal article" date="2018" name="Nat. Genet.">
        <title>The Rosa genome provides new insights in the design of modern roses.</title>
        <authorList>
            <person name="Bendahmane M."/>
        </authorList>
    </citation>
    <scope>NUCLEOTIDE SEQUENCE [LARGE SCALE GENOMIC DNA]</scope>
    <source>
        <strain evidence="5">cv. Old Blush</strain>
    </source>
</reference>
<keyword evidence="1" id="KW-0863">Zinc-finger</keyword>
<dbReference type="PANTHER" id="PTHR31065">
    <property type="entry name" value="PLATZ TRANSCRIPTION FACTOR FAMILY PROTEIN"/>
    <property type="match status" value="1"/>
</dbReference>
<dbReference type="SUPFAM" id="SSF57845">
    <property type="entry name" value="B-box zinc-binding domain"/>
    <property type="match status" value="1"/>
</dbReference>
<dbReference type="InterPro" id="IPR006734">
    <property type="entry name" value="PLATZ"/>
</dbReference>
<keyword evidence="1" id="KW-0862">Zinc</keyword>
<keyword evidence="5" id="KW-1185">Reference proteome</keyword>
<organism evidence="4 5">
    <name type="scientific">Rosa chinensis</name>
    <name type="common">China rose</name>
    <dbReference type="NCBI Taxonomy" id="74649"/>
    <lineage>
        <taxon>Eukaryota</taxon>
        <taxon>Viridiplantae</taxon>
        <taxon>Streptophyta</taxon>
        <taxon>Embryophyta</taxon>
        <taxon>Tracheophyta</taxon>
        <taxon>Spermatophyta</taxon>
        <taxon>Magnoliopsida</taxon>
        <taxon>eudicotyledons</taxon>
        <taxon>Gunneridae</taxon>
        <taxon>Pentapetalae</taxon>
        <taxon>rosids</taxon>
        <taxon>fabids</taxon>
        <taxon>Rosales</taxon>
        <taxon>Rosaceae</taxon>
        <taxon>Rosoideae</taxon>
        <taxon>Rosoideae incertae sedis</taxon>
        <taxon>Rosa</taxon>
    </lineage>
</organism>
<dbReference type="PANTHER" id="PTHR31065:SF9">
    <property type="entry name" value="TRANSCRIPTION FACTOR FAMILY PROTEIN, PUTATIVE-RELATED"/>
    <property type="match status" value="1"/>
</dbReference>
<dbReference type="InterPro" id="IPR000315">
    <property type="entry name" value="Znf_B-box"/>
</dbReference>
<dbReference type="OMA" id="CAEIQPY"/>
<dbReference type="Pfam" id="PF04640">
    <property type="entry name" value="PLATZ"/>
    <property type="match status" value="1"/>
</dbReference>
<dbReference type="Proteomes" id="UP000238479">
    <property type="component" value="Chromosome 3"/>
</dbReference>
<dbReference type="Gramene" id="PRQ45523">
    <property type="protein sequence ID" value="PRQ45523"/>
    <property type="gene ID" value="RchiOBHm_Chr3g0492341"/>
</dbReference>